<dbReference type="SUPFAM" id="SSF53448">
    <property type="entry name" value="Nucleotide-diphospho-sugar transferases"/>
    <property type="match status" value="1"/>
</dbReference>
<dbReference type="GO" id="GO:0016740">
    <property type="term" value="F:transferase activity"/>
    <property type="evidence" value="ECO:0007669"/>
    <property type="project" value="UniProtKB-KW"/>
</dbReference>
<dbReference type="InterPro" id="IPR005835">
    <property type="entry name" value="NTP_transferase_dom"/>
</dbReference>
<dbReference type="InterPro" id="IPR029044">
    <property type="entry name" value="Nucleotide-diphossugar_trans"/>
</dbReference>
<feature type="domain" description="Nucleotidyl transferase" evidence="1">
    <location>
        <begin position="8"/>
        <end position="229"/>
    </location>
</feature>
<sequence length="234" mass="26710">MYNKIDVVIMAGGLGKRLLPLTTQTPKPLLKVGLKPIIQHNIDLLASKGIKDITISVNYLSQQIIDYFNTNNKHQINFKYLKESKPLGTIGSLKLLKNIKKDFLLVMNADLLTNVNLDAFINEFKKKEGDVLIATIPYKVNIPHGVVETESGYVKGITEKPSYTYYSNAGIYIFKKEHIDFIPENTFFNATDLIELLLAKDKKIINYPILDYWLDIGNHKDFKKAQEDVKHLKL</sequence>
<dbReference type="Proteomes" id="UP000805085">
    <property type="component" value="Unassembled WGS sequence"/>
</dbReference>
<evidence type="ECO:0000259" key="1">
    <source>
        <dbReference type="Pfam" id="PF00483"/>
    </source>
</evidence>
<dbReference type="Gene3D" id="3.90.550.10">
    <property type="entry name" value="Spore Coat Polysaccharide Biosynthesis Protein SpsA, Chain A"/>
    <property type="match status" value="1"/>
</dbReference>
<dbReference type="EMBL" id="JABRWQ010000005">
    <property type="protein sequence ID" value="NRD23887.1"/>
    <property type="molecule type" value="Genomic_DNA"/>
</dbReference>
<dbReference type="Pfam" id="PF00483">
    <property type="entry name" value="NTP_transferase"/>
    <property type="match status" value="1"/>
</dbReference>
<name>A0ABX2E727_9FLAO</name>
<dbReference type="RefSeq" id="WP_173301549.1">
    <property type="nucleotide sequence ID" value="NZ_JABRWQ010000005.1"/>
</dbReference>
<keyword evidence="3" id="KW-1185">Reference proteome</keyword>
<comment type="caution">
    <text evidence="2">The sequence shown here is derived from an EMBL/GenBank/DDBJ whole genome shotgun (WGS) entry which is preliminary data.</text>
</comment>
<gene>
    <name evidence="2" type="ORF">HNV10_11575</name>
</gene>
<organism evidence="2 3">
    <name type="scientific">Winogradskyella litoriviva</name>
    <dbReference type="NCBI Taxonomy" id="1220182"/>
    <lineage>
        <taxon>Bacteria</taxon>
        <taxon>Pseudomonadati</taxon>
        <taxon>Bacteroidota</taxon>
        <taxon>Flavobacteriia</taxon>
        <taxon>Flavobacteriales</taxon>
        <taxon>Flavobacteriaceae</taxon>
        <taxon>Winogradskyella</taxon>
    </lineage>
</organism>
<reference evidence="2 3" key="1">
    <citation type="journal article" date="2015" name="Int. J. Syst. Evol. Microbiol.">
        <title>Winogradskyella litoriviva sp. nov., isolated from coastal seawater.</title>
        <authorList>
            <person name="Nedashkovskaya O.I."/>
            <person name="Kukhlevskiy A.D."/>
            <person name="Zhukova N.V."/>
            <person name="Kim S.J."/>
            <person name="Rhee S.K."/>
            <person name="Mikhailov V.V."/>
        </authorList>
    </citation>
    <scope>NUCLEOTIDE SEQUENCE [LARGE SCALE GENOMIC DNA]</scope>
    <source>
        <strain evidence="2 3">KMM6491</strain>
    </source>
</reference>
<evidence type="ECO:0000313" key="2">
    <source>
        <dbReference type="EMBL" id="NRD23887.1"/>
    </source>
</evidence>
<protein>
    <submittedName>
        <fullName evidence="2">NTP transferase domain-containing protein</fullName>
    </submittedName>
</protein>
<dbReference type="PANTHER" id="PTHR22572">
    <property type="entry name" value="SUGAR-1-PHOSPHATE GUANYL TRANSFERASE"/>
    <property type="match status" value="1"/>
</dbReference>
<proteinExistence type="predicted"/>
<dbReference type="InterPro" id="IPR050486">
    <property type="entry name" value="Mannose-1P_guanyltransferase"/>
</dbReference>
<accession>A0ABX2E727</accession>
<keyword evidence="2" id="KW-0808">Transferase</keyword>
<dbReference type="CDD" id="cd06426">
    <property type="entry name" value="NTP_transferase_like_2"/>
    <property type="match status" value="1"/>
</dbReference>
<evidence type="ECO:0000313" key="3">
    <source>
        <dbReference type="Proteomes" id="UP000805085"/>
    </source>
</evidence>